<dbReference type="InParanoid" id="A8N4J0"/>
<keyword evidence="5" id="KW-1185">Reference proteome</keyword>
<evidence type="ECO:0000313" key="4">
    <source>
        <dbReference type="EMBL" id="EAU91981.2"/>
    </source>
</evidence>
<evidence type="ECO:0000256" key="2">
    <source>
        <dbReference type="SAM" id="MobiDB-lite"/>
    </source>
</evidence>
<evidence type="ECO:0000313" key="5">
    <source>
        <dbReference type="Proteomes" id="UP000001861"/>
    </source>
</evidence>
<dbReference type="EMBL" id="AACS02000003">
    <property type="protein sequence ID" value="EAU91981.2"/>
    <property type="molecule type" value="Genomic_DNA"/>
</dbReference>
<feature type="coiled-coil region" evidence="1">
    <location>
        <begin position="214"/>
        <end position="241"/>
    </location>
</feature>
<keyword evidence="3" id="KW-0472">Membrane</keyword>
<keyword evidence="3" id="KW-1133">Transmembrane helix</keyword>
<dbReference type="AlphaFoldDB" id="A8N4J0"/>
<dbReference type="VEuPathDB" id="FungiDB:CC1G_05968"/>
<feature type="region of interest" description="Disordered" evidence="2">
    <location>
        <begin position="86"/>
        <end position="213"/>
    </location>
</feature>
<dbReference type="Proteomes" id="UP000001861">
    <property type="component" value="Unassembled WGS sequence"/>
</dbReference>
<dbReference type="HOGENOM" id="CLU_048599_0_0_1"/>
<accession>A8N4J0</accession>
<sequence length="344" mass="37583">MVNTPTTPTRNKFGVDPRDKSALHELLLKTYATAPPRVEREVEDFLIEVGFLRPRIKTPSPKVVLQKPRGSLIINPFKLRRAVQELPAKTSASTTSEVSKSTSTPSKAKSSNLFKSFALPKRRKTTDSATRAPKLSTTPAKPVRAYTTPASPRSRAVVPRRRSHNATTLTRTITKPRSPSEHGVTGAQSGLKIKGPIEDSDIGKMSPKPIGPRRLSKVENLAQEEEQNQRYEEALAAFKIYIPKSPTAPPPFAPSKFSHTRPVIRNTQVSSLSGTERKGSLAVVELKDQGTIKPAPLATGGYNSINGKVATYLKRTTLVVSILVLTIVTLFVAARCRTGPVELR</sequence>
<protein>
    <submittedName>
        <fullName evidence="4">Uncharacterized protein</fullName>
    </submittedName>
</protein>
<feature type="compositionally biased region" description="Polar residues" evidence="2">
    <location>
        <begin position="165"/>
        <end position="177"/>
    </location>
</feature>
<keyword evidence="3" id="KW-0812">Transmembrane</keyword>
<comment type="caution">
    <text evidence="4">The sequence shown here is derived from an EMBL/GenBank/DDBJ whole genome shotgun (WGS) entry which is preliminary data.</text>
</comment>
<evidence type="ECO:0000256" key="1">
    <source>
        <dbReference type="SAM" id="Coils"/>
    </source>
</evidence>
<dbReference type="RefSeq" id="XP_001829759.2">
    <property type="nucleotide sequence ID" value="XM_001829707.2"/>
</dbReference>
<gene>
    <name evidence="4" type="ORF">CC1G_05968</name>
</gene>
<organism evidence="4 5">
    <name type="scientific">Coprinopsis cinerea (strain Okayama-7 / 130 / ATCC MYA-4618 / FGSC 9003)</name>
    <name type="common">Inky cap fungus</name>
    <name type="synonym">Hormographiella aspergillata</name>
    <dbReference type="NCBI Taxonomy" id="240176"/>
    <lineage>
        <taxon>Eukaryota</taxon>
        <taxon>Fungi</taxon>
        <taxon>Dikarya</taxon>
        <taxon>Basidiomycota</taxon>
        <taxon>Agaricomycotina</taxon>
        <taxon>Agaricomycetes</taxon>
        <taxon>Agaricomycetidae</taxon>
        <taxon>Agaricales</taxon>
        <taxon>Agaricineae</taxon>
        <taxon>Psathyrellaceae</taxon>
        <taxon>Coprinopsis</taxon>
    </lineage>
</organism>
<dbReference type="KEGG" id="cci:CC1G_05968"/>
<feature type="compositionally biased region" description="Low complexity" evidence="2">
    <location>
        <begin position="89"/>
        <end position="111"/>
    </location>
</feature>
<keyword evidence="1" id="KW-0175">Coiled coil</keyword>
<evidence type="ECO:0000256" key="3">
    <source>
        <dbReference type="SAM" id="Phobius"/>
    </source>
</evidence>
<dbReference type="GeneID" id="6006196"/>
<proteinExistence type="predicted"/>
<feature type="transmembrane region" description="Helical" evidence="3">
    <location>
        <begin position="316"/>
        <end position="334"/>
    </location>
</feature>
<name>A8N4J0_COPC7</name>
<reference evidence="4 5" key="1">
    <citation type="journal article" date="2010" name="Proc. Natl. Acad. Sci. U.S.A.">
        <title>Insights into evolution of multicellular fungi from the assembled chromosomes of the mushroom Coprinopsis cinerea (Coprinus cinereus).</title>
        <authorList>
            <person name="Stajich J.E."/>
            <person name="Wilke S.K."/>
            <person name="Ahren D."/>
            <person name="Au C.H."/>
            <person name="Birren B.W."/>
            <person name="Borodovsky M."/>
            <person name="Burns C."/>
            <person name="Canback B."/>
            <person name="Casselton L.A."/>
            <person name="Cheng C.K."/>
            <person name="Deng J."/>
            <person name="Dietrich F.S."/>
            <person name="Fargo D.C."/>
            <person name="Farman M.L."/>
            <person name="Gathman A.C."/>
            <person name="Goldberg J."/>
            <person name="Guigo R."/>
            <person name="Hoegger P.J."/>
            <person name="Hooker J.B."/>
            <person name="Huggins A."/>
            <person name="James T.Y."/>
            <person name="Kamada T."/>
            <person name="Kilaru S."/>
            <person name="Kodira C."/>
            <person name="Kues U."/>
            <person name="Kupfer D."/>
            <person name="Kwan H.S."/>
            <person name="Lomsadze A."/>
            <person name="Li W."/>
            <person name="Lilly W.W."/>
            <person name="Ma L.J."/>
            <person name="Mackey A.J."/>
            <person name="Manning G."/>
            <person name="Martin F."/>
            <person name="Muraguchi H."/>
            <person name="Natvig D.O."/>
            <person name="Palmerini H."/>
            <person name="Ramesh M.A."/>
            <person name="Rehmeyer C.J."/>
            <person name="Roe B.A."/>
            <person name="Shenoy N."/>
            <person name="Stanke M."/>
            <person name="Ter-Hovhannisyan V."/>
            <person name="Tunlid A."/>
            <person name="Velagapudi R."/>
            <person name="Vision T.J."/>
            <person name="Zeng Q."/>
            <person name="Zolan M.E."/>
            <person name="Pukkila P.J."/>
        </authorList>
    </citation>
    <scope>NUCLEOTIDE SEQUENCE [LARGE SCALE GENOMIC DNA]</scope>
    <source>
        <strain evidence="5">Okayama-7 / 130 / ATCC MYA-4618 / FGSC 9003</strain>
    </source>
</reference>